<dbReference type="RefSeq" id="YP_009998234.1">
    <property type="nucleotide sequence ID" value="NC_052984.1"/>
</dbReference>
<dbReference type="Gene3D" id="3.40.50.10810">
    <property type="entry name" value="Tandem AAA-ATPase domain"/>
    <property type="match status" value="1"/>
</dbReference>
<dbReference type="Pfam" id="PF00176">
    <property type="entry name" value="SNF2-rel_dom"/>
    <property type="match status" value="1"/>
</dbReference>
<dbReference type="GO" id="GO:0005524">
    <property type="term" value="F:ATP binding"/>
    <property type="evidence" value="ECO:0007669"/>
    <property type="project" value="InterPro"/>
</dbReference>
<feature type="domain" description="Helicase ATP-binding" evidence="1">
    <location>
        <begin position="49"/>
        <end position="215"/>
    </location>
</feature>
<protein>
    <submittedName>
        <fullName evidence="2">ATP-dependent helicase</fullName>
    </submittedName>
</protein>
<dbReference type="Proteomes" id="UP000326305">
    <property type="component" value="Segment"/>
</dbReference>
<accession>A0A5J6T290</accession>
<dbReference type="Gene3D" id="3.40.50.300">
    <property type="entry name" value="P-loop containing nucleotide triphosphate hydrolases"/>
    <property type="match status" value="1"/>
</dbReference>
<keyword evidence="3" id="KW-1185">Reference proteome</keyword>
<keyword evidence="2" id="KW-0547">Nucleotide-binding</keyword>
<dbReference type="InterPro" id="IPR027417">
    <property type="entry name" value="P-loop_NTPase"/>
</dbReference>
<evidence type="ECO:0000259" key="1">
    <source>
        <dbReference type="PROSITE" id="PS51192"/>
    </source>
</evidence>
<dbReference type="Pfam" id="PF00271">
    <property type="entry name" value="Helicase_C"/>
    <property type="match status" value="1"/>
</dbReference>
<dbReference type="PROSITE" id="PS51192">
    <property type="entry name" value="HELICASE_ATP_BIND_1"/>
    <property type="match status" value="1"/>
</dbReference>
<dbReference type="KEGG" id="vg:62680816"/>
<name>A0A5J6T290_9CAUD</name>
<keyword evidence="2" id="KW-0378">Hydrolase</keyword>
<dbReference type="InterPro" id="IPR038718">
    <property type="entry name" value="SNF2-like_sf"/>
</dbReference>
<reference evidence="2 3" key="1">
    <citation type="submission" date="2019-08" db="EMBL/GenBank/DDBJ databases">
        <authorList>
            <person name="Zhang R."/>
        </authorList>
    </citation>
    <scope>NUCLEOTIDE SEQUENCE [LARGE SCALE GENOMIC DNA]</scope>
</reference>
<dbReference type="InterPro" id="IPR000330">
    <property type="entry name" value="SNF2_N"/>
</dbReference>
<dbReference type="PANTHER" id="PTHR10799">
    <property type="entry name" value="SNF2/RAD54 HELICASE FAMILY"/>
    <property type="match status" value="1"/>
</dbReference>
<dbReference type="InterPro" id="IPR001650">
    <property type="entry name" value="Helicase_C-like"/>
</dbReference>
<sequence>MGQLYSGGTTSLPSVVTSNRSVLDLWWERITAEATLDREQMHDYQVEGADFIKANPYCACFVDLGLGKTVMSLTAITDLLWSDPRIKKVLVIAPLKVANMTWPDEIRNWYHTCHLDYAVLTGDEASRLHGLRQKVKIYIINRENVEWLVNTVGRRWDFDMVVIDEAANFKDSTTNRFKALAKVRPRIRRVVELTATPVSESYLGLFAMIFLLDRGERFGRKFQDYKDEYFKENRYSRRVEIRKDSPERITDLISDITLVMEAKDYLDLQPTRFIDVQVPLSAKEQARYKEMADTAMIEVLDEAGEATLIEAETAATLTGKLLQMASGFIYETKRVFADELEERVKVVRTPHILHDHKLERLDGILDDMREQNERVVVVYHFKPSLERLMKRYPKARVMDKEGRLVKDWNEGKIDLLFLHAQSAGHGLNMQKGGRVMVFFDLPWSLDLYLQVIGRLARQGQLYQVLVYHLIAKGTDDGRVVERLREKRDTQDWLFARLKRLAAKRKREMLKRIAALAEEDDDI</sequence>
<proteinExistence type="predicted"/>
<dbReference type="SUPFAM" id="SSF52540">
    <property type="entry name" value="P-loop containing nucleoside triphosphate hydrolases"/>
    <property type="match status" value="2"/>
</dbReference>
<dbReference type="InterPro" id="IPR014001">
    <property type="entry name" value="Helicase_ATP-bd"/>
</dbReference>
<dbReference type="GO" id="GO:0004386">
    <property type="term" value="F:helicase activity"/>
    <property type="evidence" value="ECO:0007669"/>
    <property type="project" value="UniProtKB-KW"/>
</dbReference>
<keyword evidence="2" id="KW-0067">ATP-binding</keyword>
<organism evidence="2 3">
    <name type="scientific">Aeromonas phage vB_AhyS-A18P4</name>
    <dbReference type="NCBI Taxonomy" id="2608321"/>
    <lineage>
        <taxon>Viruses</taxon>
        <taxon>Duplodnaviria</taxon>
        <taxon>Heunggongvirae</taxon>
        <taxon>Uroviricota</taxon>
        <taxon>Caudoviricetes</taxon>
        <taxon>Casjensviridae</taxon>
        <taxon>Sharonstreetvirus</taxon>
        <taxon>Sharonstreetvirus A18P4</taxon>
    </lineage>
</organism>
<evidence type="ECO:0000313" key="3">
    <source>
        <dbReference type="Proteomes" id="UP000326305"/>
    </source>
</evidence>
<dbReference type="GeneID" id="62680816"/>
<keyword evidence="2" id="KW-0347">Helicase</keyword>
<dbReference type="EMBL" id="MN317029">
    <property type="protein sequence ID" value="QFG04469.1"/>
    <property type="molecule type" value="Genomic_DNA"/>
</dbReference>
<dbReference type="SMART" id="SM00487">
    <property type="entry name" value="DEXDc"/>
    <property type="match status" value="1"/>
</dbReference>
<evidence type="ECO:0000313" key="2">
    <source>
        <dbReference type="EMBL" id="QFG04469.1"/>
    </source>
</evidence>